<feature type="compositionally biased region" description="Low complexity" evidence="5">
    <location>
        <begin position="226"/>
        <end position="240"/>
    </location>
</feature>
<protein>
    <recommendedName>
        <fullName evidence="6">Nucleoporin Nup54 alpha-helical domain-containing protein</fullName>
    </recommendedName>
</protein>
<feature type="compositionally biased region" description="Low complexity" evidence="5">
    <location>
        <begin position="252"/>
        <end position="272"/>
    </location>
</feature>
<evidence type="ECO:0000256" key="5">
    <source>
        <dbReference type="SAM" id="MobiDB-lite"/>
    </source>
</evidence>
<comment type="caution">
    <text evidence="7">The sequence shown here is derived from an EMBL/GenBank/DDBJ whole genome shotgun (WGS) entry which is preliminary data.</text>
</comment>
<keyword evidence="2" id="KW-0813">Transport</keyword>
<dbReference type="Pfam" id="PF13874">
    <property type="entry name" value="Nup54"/>
    <property type="match status" value="1"/>
</dbReference>
<keyword evidence="4" id="KW-0539">Nucleus</keyword>
<feature type="domain" description="Nucleoporin Nup54 alpha-helical" evidence="6">
    <location>
        <begin position="320"/>
        <end position="475"/>
    </location>
</feature>
<organism evidence="7 8">
    <name type="scientific">Cryptococcus floricola</name>
    <dbReference type="NCBI Taxonomy" id="2591691"/>
    <lineage>
        <taxon>Eukaryota</taxon>
        <taxon>Fungi</taxon>
        <taxon>Dikarya</taxon>
        <taxon>Basidiomycota</taxon>
        <taxon>Agaricomycotina</taxon>
        <taxon>Tremellomycetes</taxon>
        <taxon>Tremellales</taxon>
        <taxon>Cryptococcaceae</taxon>
        <taxon>Cryptococcus</taxon>
    </lineage>
</organism>
<dbReference type="GO" id="GO:0017056">
    <property type="term" value="F:structural constituent of nuclear pore"/>
    <property type="evidence" value="ECO:0007669"/>
    <property type="project" value="TreeGrafter"/>
</dbReference>
<dbReference type="GO" id="GO:0006607">
    <property type="term" value="P:NLS-bearing protein import into nucleus"/>
    <property type="evidence" value="ECO:0007669"/>
    <property type="project" value="TreeGrafter"/>
</dbReference>
<feature type="region of interest" description="Disordered" evidence="5">
    <location>
        <begin position="1"/>
        <end position="273"/>
    </location>
</feature>
<name>A0A5D3AZY6_9TREE</name>
<evidence type="ECO:0000256" key="4">
    <source>
        <dbReference type="ARBA" id="ARBA00023242"/>
    </source>
</evidence>
<feature type="compositionally biased region" description="Low complexity" evidence="5">
    <location>
        <begin position="134"/>
        <end position="149"/>
    </location>
</feature>
<dbReference type="Proteomes" id="UP000322245">
    <property type="component" value="Unassembled WGS sequence"/>
</dbReference>
<accession>A0A5D3AZY6</accession>
<dbReference type="GO" id="GO:0036228">
    <property type="term" value="P:protein localization to nuclear inner membrane"/>
    <property type="evidence" value="ECO:0007669"/>
    <property type="project" value="TreeGrafter"/>
</dbReference>
<evidence type="ECO:0000256" key="1">
    <source>
        <dbReference type="ARBA" id="ARBA00004567"/>
    </source>
</evidence>
<evidence type="ECO:0000256" key="2">
    <source>
        <dbReference type="ARBA" id="ARBA00022448"/>
    </source>
</evidence>
<dbReference type="GO" id="GO:0006999">
    <property type="term" value="P:nuclear pore organization"/>
    <property type="evidence" value="ECO:0007669"/>
    <property type="project" value="TreeGrafter"/>
</dbReference>
<keyword evidence="3" id="KW-0906">Nuclear pore complex</keyword>
<evidence type="ECO:0000313" key="8">
    <source>
        <dbReference type="Proteomes" id="UP000322245"/>
    </source>
</evidence>
<feature type="compositionally biased region" description="Polar residues" evidence="5">
    <location>
        <begin position="17"/>
        <end position="28"/>
    </location>
</feature>
<feature type="compositionally biased region" description="Low complexity" evidence="5">
    <location>
        <begin position="188"/>
        <end position="200"/>
    </location>
</feature>
<keyword evidence="3" id="KW-0811">Translocation</keyword>
<keyword evidence="3" id="KW-0653">Protein transport</keyword>
<feature type="compositionally biased region" description="Gly residues" evidence="5">
    <location>
        <begin position="82"/>
        <end position="91"/>
    </location>
</feature>
<gene>
    <name evidence="7" type="ORF">B9479_002350</name>
</gene>
<dbReference type="PANTHER" id="PTHR13000">
    <property type="entry name" value="NUCLEOPORIN P54"/>
    <property type="match status" value="1"/>
</dbReference>
<comment type="subcellular location">
    <subcellularLocation>
        <location evidence="1">Nucleus</location>
        <location evidence="1">Nuclear pore complex</location>
    </subcellularLocation>
</comment>
<keyword evidence="8" id="KW-1185">Reference proteome</keyword>
<dbReference type="AlphaFoldDB" id="A0A5D3AZY6"/>
<dbReference type="Pfam" id="PF13634">
    <property type="entry name" value="Nucleoporin_FG"/>
    <property type="match status" value="2"/>
</dbReference>
<evidence type="ECO:0000259" key="6">
    <source>
        <dbReference type="Pfam" id="PF13874"/>
    </source>
</evidence>
<feature type="compositionally biased region" description="Polar residues" evidence="5">
    <location>
        <begin position="172"/>
        <end position="183"/>
    </location>
</feature>
<dbReference type="GO" id="GO:0044613">
    <property type="term" value="C:nuclear pore central transport channel"/>
    <property type="evidence" value="ECO:0007669"/>
    <property type="project" value="TreeGrafter"/>
</dbReference>
<dbReference type="InterPro" id="IPR024864">
    <property type="entry name" value="Nup54/Nup57/Nup44"/>
</dbReference>
<evidence type="ECO:0000313" key="7">
    <source>
        <dbReference type="EMBL" id="TYJ56905.1"/>
    </source>
</evidence>
<dbReference type="PANTHER" id="PTHR13000:SF0">
    <property type="entry name" value="NUCLEOPORIN P54"/>
    <property type="match status" value="1"/>
</dbReference>
<reference evidence="7 8" key="1">
    <citation type="submission" date="2017-05" db="EMBL/GenBank/DDBJ databases">
        <title>The Genome Sequence of Tsuchiyaea wingfieldii DSM 27421.</title>
        <authorList>
            <person name="Cuomo C."/>
            <person name="Passer A."/>
            <person name="Billmyre B."/>
            <person name="Heitman J."/>
        </authorList>
    </citation>
    <scope>NUCLEOTIDE SEQUENCE [LARGE SCALE GENOMIC DNA]</scope>
    <source>
        <strain evidence="7 8">DSM 27421</strain>
    </source>
</reference>
<feature type="compositionally biased region" description="Low complexity" evidence="5">
    <location>
        <begin position="67"/>
        <end position="81"/>
    </location>
</feature>
<keyword evidence="3" id="KW-0509">mRNA transport</keyword>
<proteinExistence type="predicted"/>
<evidence type="ECO:0000256" key="3">
    <source>
        <dbReference type="ARBA" id="ARBA00023132"/>
    </source>
</evidence>
<dbReference type="InterPro" id="IPR025574">
    <property type="entry name" value="Nucleoporin_FG_rpt"/>
</dbReference>
<feature type="compositionally biased region" description="Polar residues" evidence="5">
    <location>
        <begin position="156"/>
        <end position="165"/>
    </location>
</feature>
<sequence length="538" mass="56478">MSFGGFGQAAAKPAFSFGNNSQSSTTPAQPAPSGGTGIFGSTTNQQQGATGGGLFGQQPKPAGGLFGSASSTSTQPQQQPGQSGGLFGGLGQSQQGQQPQQGQAGGGGLFGSTTSNTASGGLFGQKPAGSGLFGSTSSAPAPAPATAPAAGGGLFGSTSQPQQQNAGGGLFGSTQQAPQQQASGGLFGAQQPQQQQQQQQQGGGLFGSTAQKPGGMFGGFGASTSQPQQQQQQQPQQQQQSGLFGSTLGAPQQQQMGQSQMQQSQLGQSMFGVKKEQDIESRIRQVQNAWDSASPECRFKYFFYNVVEEGTASRYGRPANATDDAQWAKALRDNPDPNSMVPVLAVGWSDVKKRQQMQENLAAVHQERTSEITAALSHTRQTSLSSSIRLANLQQRQSQLVHRLIHLASVTPGIVPLNQQGGVLRDDEVALARKLEGVKRELEGAAGSVRGGSVRRGDGELRGRLLGQVNELWGQLEEVRRRRKVRGQEGRETWVGDERLLAEIAEVLTTQQTAIQKLSDLAQEENFDADVVLHGHGR</sequence>
<feature type="compositionally biased region" description="Low complexity" evidence="5">
    <location>
        <begin position="92"/>
        <end position="102"/>
    </location>
</feature>
<dbReference type="EMBL" id="NIDF01000018">
    <property type="protein sequence ID" value="TYJ56905.1"/>
    <property type="molecule type" value="Genomic_DNA"/>
</dbReference>
<dbReference type="InterPro" id="IPR025712">
    <property type="entry name" value="Nup54_alpha-helical_dom"/>
</dbReference>